<name>A0A6P8BII6_PYRGI</name>
<accession>A0A6P8BII6</accession>
<dbReference type="RefSeq" id="XP_030986947.1">
    <property type="nucleotide sequence ID" value="XM_031120894.1"/>
</dbReference>
<dbReference type="KEGG" id="pgri:PgNI_00817"/>
<organism evidence="2 3">
    <name type="scientific">Pyricularia grisea</name>
    <name type="common">Crabgrass-specific blast fungus</name>
    <name type="synonym">Magnaporthe grisea</name>
    <dbReference type="NCBI Taxonomy" id="148305"/>
    <lineage>
        <taxon>Eukaryota</taxon>
        <taxon>Fungi</taxon>
        <taxon>Dikarya</taxon>
        <taxon>Ascomycota</taxon>
        <taxon>Pezizomycotina</taxon>
        <taxon>Sordariomycetes</taxon>
        <taxon>Sordariomycetidae</taxon>
        <taxon>Magnaporthales</taxon>
        <taxon>Pyriculariaceae</taxon>
        <taxon>Pyricularia</taxon>
    </lineage>
</organism>
<evidence type="ECO:0000313" key="3">
    <source>
        <dbReference type="RefSeq" id="XP_030986947.1"/>
    </source>
</evidence>
<reference evidence="3" key="2">
    <citation type="submission" date="2019-10" db="EMBL/GenBank/DDBJ databases">
        <authorList>
            <consortium name="NCBI Genome Project"/>
        </authorList>
    </citation>
    <scope>NUCLEOTIDE SEQUENCE</scope>
    <source>
        <strain evidence="3">NI907</strain>
    </source>
</reference>
<sequence length="306" mass="34081">MSQGEEQVSEASLTELGKNADVLYYALQIWLADDEVVHSMHRHTRATEQRLRSCRVLMEQLGSTKYNFPGANSYASKQDDTQLSTQETATQAVTGREAARRFLARCAELKHPKNYLRFFAYTEFFTSTLACMALAVISHPYWRLFVVAGLTKMSTKLKILGRGDLGNYAEDVAEDFQDRLKSARTEPDIKITDSAVLRYCSTHVLVSRWLHDSFSTVPEELGARAPPTMGNDKLEGPKKDTGKIALIQRATSEWKIDEVSVTVGCLQYSLTISLLCVIMVALGLTSAFTLGESIEGVDPFNIATFT</sequence>
<proteinExistence type="predicted"/>
<evidence type="ECO:0000313" key="2">
    <source>
        <dbReference type="Proteomes" id="UP000515153"/>
    </source>
</evidence>
<evidence type="ECO:0000256" key="1">
    <source>
        <dbReference type="SAM" id="Phobius"/>
    </source>
</evidence>
<reference evidence="3" key="3">
    <citation type="submission" date="2025-08" db="UniProtKB">
        <authorList>
            <consortium name="RefSeq"/>
        </authorList>
    </citation>
    <scope>IDENTIFICATION</scope>
    <source>
        <strain evidence="3">NI907</strain>
    </source>
</reference>
<gene>
    <name evidence="3" type="ORF">PgNI_00817</name>
</gene>
<dbReference type="AlphaFoldDB" id="A0A6P8BII6"/>
<feature type="transmembrane region" description="Helical" evidence="1">
    <location>
        <begin position="118"/>
        <end position="142"/>
    </location>
</feature>
<feature type="transmembrane region" description="Helical" evidence="1">
    <location>
        <begin position="268"/>
        <end position="290"/>
    </location>
</feature>
<keyword evidence="1" id="KW-0812">Transmembrane</keyword>
<keyword evidence="2" id="KW-1185">Reference proteome</keyword>
<dbReference type="GeneID" id="41955808"/>
<protein>
    <submittedName>
        <fullName evidence="3">Uncharacterized protein</fullName>
    </submittedName>
</protein>
<reference evidence="3" key="1">
    <citation type="journal article" date="2019" name="Mol. Biol. Evol.">
        <title>Blast fungal genomes show frequent chromosomal changes, gene gains and losses, and effector gene turnover.</title>
        <authorList>
            <person name="Gomez Luciano L.B."/>
            <person name="Jason Tsai I."/>
            <person name="Chuma I."/>
            <person name="Tosa Y."/>
            <person name="Chen Y.H."/>
            <person name="Li J.Y."/>
            <person name="Li M.Y."/>
            <person name="Jade Lu M.Y."/>
            <person name="Nakayashiki H."/>
            <person name="Li W.H."/>
        </authorList>
    </citation>
    <scope>NUCLEOTIDE SEQUENCE</scope>
    <source>
        <strain evidence="3">NI907</strain>
    </source>
</reference>
<dbReference type="Proteomes" id="UP000515153">
    <property type="component" value="Unplaced"/>
</dbReference>
<keyword evidence="1" id="KW-1133">Transmembrane helix</keyword>
<keyword evidence="1" id="KW-0472">Membrane</keyword>